<gene>
    <name evidence="9" type="ORF">STAS_31231</name>
</gene>
<evidence type="ECO:0000256" key="2">
    <source>
        <dbReference type="ARBA" id="ARBA00008035"/>
    </source>
</evidence>
<evidence type="ECO:0000313" key="10">
    <source>
        <dbReference type="Proteomes" id="UP000325081"/>
    </source>
</evidence>
<dbReference type="GO" id="GO:0005634">
    <property type="term" value="C:nucleus"/>
    <property type="evidence" value="ECO:0007669"/>
    <property type="project" value="UniProtKB-SubCell"/>
</dbReference>
<comment type="similarity">
    <text evidence="2 6">Belongs to the enhancer of polycomb family.</text>
</comment>
<name>A0A5A7RBM9_STRAF</name>
<dbReference type="Pfam" id="PF10513">
    <property type="entry name" value="EPL1"/>
    <property type="match status" value="1"/>
</dbReference>
<feature type="domain" description="Enhancer of polycomb-like N-terminal" evidence="8">
    <location>
        <begin position="533"/>
        <end position="621"/>
    </location>
</feature>
<comment type="subcellular location">
    <subcellularLocation>
        <location evidence="1 6">Nucleus</location>
    </subcellularLocation>
</comment>
<keyword evidence="3 6" id="KW-0805">Transcription regulation</keyword>
<evidence type="ECO:0000256" key="5">
    <source>
        <dbReference type="ARBA" id="ARBA00023242"/>
    </source>
</evidence>
<evidence type="ECO:0000256" key="3">
    <source>
        <dbReference type="ARBA" id="ARBA00023015"/>
    </source>
</evidence>
<dbReference type="GO" id="GO:0006357">
    <property type="term" value="P:regulation of transcription by RNA polymerase II"/>
    <property type="evidence" value="ECO:0007669"/>
    <property type="project" value="InterPro"/>
</dbReference>
<dbReference type="AlphaFoldDB" id="A0A5A7RBM9"/>
<dbReference type="GO" id="GO:0035267">
    <property type="term" value="C:NuA4 histone acetyltransferase complex"/>
    <property type="evidence" value="ECO:0007669"/>
    <property type="project" value="InterPro"/>
</dbReference>
<evidence type="ECO:0000259" key="8">
    <source>
        <dbReference type="Pfam" id="PF10513"/>
    </source>
</evidence>
<dbReference type="PANTHER" id="PTHR14898">
    <property type="entry name" value="ENHANCER OF POLYCOMB"/>
    <property type="match status" value="1"/>
</dbReference>
<reference evidence="10" key="1">
    <citation type="journal article" date="2019" name="Curr. Biol.">
        <title>Genome Sequence of Striga asiatica Provides Insight into the Evolution of Plant Parasitism.</title>
        <authorList>
            <person name="Yoshida S."/>
            <person name="Kim S."/>
            <person name="Wafula E.K."/>
            <person name="Tanskanen J."/>
            <person name="Kim Y.M."/>
            <person name="Honaas L."/>
            <person name="Yang Z."/>
            <person name="Spallek T."/>
            <person name="Conn C.E."/>
            <person name="Ichihashi Y."/>
            <person name="Cheong K."/>
            <person name="Cui S."/>
            <person name="Der J.P."/>
            <person name="Gundlach H."/>
            <person name="Jiao Y."/>
            <person name="Hori C."/>
            <person name="Ishida J.K."/>
            <person name="Kasahara H."/>
            <person name="Kiba T."/>
            <person name="Kim M.S."/>
            <person name="Koo N."/>
            <person name="Laohavisit A."/>
            <person name="Lee Y.H."/>
            <person name="Lumba S."/>
            <person name="McCourt P."/>
            <person name="Mortimer J.C."/>
            <person name="Mutuku J.M."/>
            <person name="Nomura T."/>
            <person name="Sasaki-Sekimoto Y."/>
            <person name="Seto Y."/>
            <person name="Wang Y."/>
            <person name="Wakatake T."/>
            <person name="Sakakibara H."/>
            <person name="Demura T."/>
            <person name="Yamaguchi S."/>
            <person name="Yoneyama K."/>
            <person name="Manabe R.I."/>
            <person name="Nelson D.C."/>
            <person name="Schulman A.H."/>
            <person name="Timko M.P."/>
            <person name="dePamphilis C.W."/>
            <person name="Choi D."/>
            <person name="Shirasu K."/>
        </authorList>
    </citation>
    <scope>NUCLEOTIDE SEQUENCE [LARGE SCALE GENOMIC DNA]</scope>
    <source>
        <strain evidence="10">cv. UVA1</strain>
    </source>
</reference>
<organism evidence="9 10">
    <name type="scientific">Striga asiatica</name>
    <name type="common">Asiatic witchweed</name>
    <name type="synonym">Buchnera asiatica</name>
    <dbReference type="NCBI Taxonomy" id="4170"/>
    <lineage>
        <taxon>Eukaryota</taxon>
        <taxon>Viridiplantae</taxon>
        <taxon>Streptophyta</taxon>
        <taxon>Embryophyta</taxon>
        <taxon>Tracheophyta</taxon>
        <taxon>Spermatophyta</taxon>
        <taxon>Magnoliopsida</taxon>
        <taxon>eudicotyledons</taxon>
        <taxon>Gunneridae</taxon>
        <taxon>Pentapetalae</taxon>
        <taxon>asterids</taxon>
        <taxon>lamiids</taxon>
        <taxon>Lamiales</taxon>
        <taxon>Orobanchaceae</taxon>
        <taxon>Buchnereae</taxon>
        <taxon>Striga</taxon>
    </lineage>
</organism>
<evidence type="ECO:0000256" key="6">
    <source>
        <dbReference type="RuleBase" id="RU361124"/>
    </source>
</evidence>
<evidence type="ECO:0000256" key="4">
    <source>
        <dbReference type="ARBA" id="ARBA00023163"/>
    </source>
</evidence>
<keyword evidence="5 6" id="KW-0539">Nucleus</keyword>
<feature type="region of interest" description="Disordered" evidence="7">
    <location>
        <begin position="358"/>
        <end position="383"/>
    </location>
</feature>
<keyword evidence="4 6" id="KW-0804">Transcription</keyword>
<accession>A0A5A7RBM9</accession>
<proteinExistence type="inferred from homology"/>
<keyword evidence="10" id="KW-1185">Reference proteome</keyword>
<evidence type="ECO:0000256" key="7">
    <source>
        <dbReference type="SAM" id="MobiDB-lite"/>
    </source>
</evidence>
<evidence type="ECO:0000256" key="1">
    <source>
        <dbReference type="ARBA" id="ARBA00004123"/>
    </source>
</evidence>
<dbReference type="InterPro" id="IPR019542">
    <property type="entry name" value="Enhancer_polycomb-like_N"/>
</dbReference>
<evidence type="ECO:0000313" key="9">
    <source>
        <dbReference type="EMBL" id="GER53721.1"/>
    </source>
</evidence>
<dbReference type="Proteomes" id="UP000325081">
    <property type="component" value="Unassembled WGS sequence"/>
</dbReference>
<protein>
    <recommendedName>
        <fullName evidence="6">Enhancer of polycomb-like protein</fullName>
    </recommendedName>
</protein>
<dbReference type="InterPro" id="IPR024943">
    <property type="entry name" value="Enhancer_polycomb"/>
</dbReference>
<comment type="caution">
    <text evidence="9">The sequence shown here is derived from an EMBL/GenBank/DDBJ whole genome shotgun (WGS) entry which is preliminary data.</text>
</comment>
<dbReference type="OrthoDB" id="435275at2759"/>
<feature type="compositionally biased region" description="Basic residues" evidence="7">
    <location>
        <begin position="361"/>
        <end position="377"/>
    </location>
</feature>
<dbReference type="EMBL" id="BKCP01010626">
    <property type="protein sequence ID" value="GER53721.1"/>
    <property type="molecule type" value="Genomic_DNA"/>
</dbReference>
<sequence>MPSVGMRRSTRVFGARVLRSGRRLWTKSQEDSKKVRVSHGEDQWAELLEDSADVVEGADDVCKEAKQENKTSGLGDVEMEELSPEYGDVEVKSADRLYGIVYTRKRKRAELDLNEDRRCGKKFFRKQWRKRSKVAVSETCGVERSSVIGFRELAIIANGPACRYGFWITCFLATVLSYMLRVRMGVRRLSAFLLYKPIFDAYTSGGVLFLQDSSNTKRPVICLISGSKSLIPTFSVNISAIPSFFMHMQTSMCIRSEHSACFLVAHSVSIYEKEEKVMDMADYSETHSVAHSVNSYCEKNEEVTNVDDYCEIQSTEFPSYVEQQDSMEVVVPQAVSGRKEFSRTANVGISKSSLRTLQSRNSRHIQKRRSSLRRKKSQVPSGFRTQKSFGTLTADFLRIRQESAKVSPAKSSPMAKNFRELKCTITQDVFITGCCVNLLITEPDKCFREEGANITLEFSTSKNWFLAVKKDGKKKYSLTAEKVMRPSWTNRFSHATIWAVDSSSKFEFPNKHDWLIFKELYKECYERNMLSPATSVIPVPAVQEVLDTNKNYKPYVRPASYIRVRDDELARALARSSAIYDMDSDDEEWLADFNDELCRGEEVVELVTSESFESIIDALEKGFHCNPDNNLDERGVLCDSCMHLERKEVVEAIHGYWVKKRKQKRASLVKIFQLYQPRRIQVNTKSVSRKKRSFKRQASQIGRGKQRPTFPVIATEQNTLEQQNRVQKLQEAKAAAGRSEGLAILKRQKAQLLMANADLASYKAFMALRIAEAAQIAKNPENNLSSLLVEL</sequence>